<dbReference type="OrthoDB" id="75724at2759"/>
<dbReference type="SUPFAM" id="SSF52087">
    <property type="entry name" value="CRAL/TRIO domain"/>
    <property type="match status" value="1"/>
</dbReference>
<dbReference type="OMA" id="WRVEYGV"/>
<protein>
    <recommendedName>
        <fullName evidence="1">CRAL-TRIO domain-containing protein</fullName>
    </recommendedName>
</protein>
<keyword evidence="3" id="KW-1185">Reference proteome</keyword>
<feature type="domain" description="CRAL-TRIO" evidence="1">
    <location>
        <begin position="73"/>
        <end position="224"/>
    </location>
</feature>
<dbReference type="GO" id="GO:0008526">
    <property type="term" value="F:phosphatidylinositol transfer activity"/>
    <property type="evidence" value="ECO:0007669"/>
    <property type="project" value="TreeGrafter"/>
</dbReference>
<proteinExistence type="predicted"/>
<dbReference type="STRING" id="7375.A0A0L0CFU3"/>
<dbReference type="PANTHER" id="PTHR45824">
    <property type="entry name" value="GH16843P"/>
    <property type="match status" value="1"/>
</dbReference>
<reference evidence="2 3" key="1">
    <citation type="journal article" date="2015" name="Nat. Commun.">
        <title>Lucilia cuprina genome unlocks parasitic fly biology to underpin future interventions.</title>
        <authorList>
            <person name="Anstead C.A."/>
            <person name="Korhonen P.K."/>
            <person name="Young N.D."/>
            <person name="Hall R.S."/>
            <person name="Jex A.R."/>
            <person name="Murali S.C."/>
            <person name="Hughes D.S."/>
            <person name="Lee S.F."/>
            <person name="Perry T."/>
            <person name="Stroehlein A.J."/>
            <person name="Ansell B.R."/>
            <person name="Breugelmans B."/>
            <person name="Hofmann A."/>
            <person name="Qu J."/>
            <person name="Dugan S."/>
            <person name="Lee S.L."/>
            <person name="Chao H."/>
            <person name="Dinh H."/>
            <person name="Han Y."/>
            <person name="Doddapaneni H.V."/>
            <person name="Worley K.C."/>
            <person name="Muzny D.M."/>
            <person name="Ioannidis P."/>
            <person name="Waterhouse R.M."/>
            <person name="Zdobnov E.M."/>
            <person name="James P.J."/>
            <person name="Bagnall N.H."/>
            <person name="Kotze A.C."/>
            <person name="Gibbs R.A."/>
            <person name="Richards S."/>
            <person name="Batterham P."/>
            <person name="Gasser R.B."/>
        </authorList>
    </citation>
    <scope>NUCLEOTIDE SEQUENCE [LARGE SCALE GENOMIC DNA]</scope>
    <source>
        <strain evidence="2 3">LS</strain>
        <tissue evidence="2">Full body</tissue>
    </source>
</reference>
<dbReference type="SMART" id="SM00516">
    <property type="entry name" value="SEC14"/>
    <property type="match status" value="1"/>
</dbReference>
<organism evidence="2 3">
    <name type="scientific">Lucilia cuprina</name>
    <name type="common">Green bottle fly</name>
    <name type="synonym">Australian sheep blowfly</name>
    <dbReference type="NCBI Taxonomy" id="7375"/>
    <lineage>
        <taxon>Eukaryota</taxon>
        <taxon>Metazoa</taxon>
        <taxon>Ecdysozoa</taxon>
        <taxon>Arthropoda</taxon>
        <taxon>Hexapoda</taxon>
        <taxon>Insecta</taxon>
        <taxon>Pterygota</taxon>
        <taxon>Neoptera</taxon>
        <taxon>Endopterygota</taxon>
        <taxon>Diptera</taxon>
        <taxon>Brachycera</taxon>
        <taxon>Muscomorpha</taxon>
        <taxon>Oestroidea</taxon>
        <taxon>Calliphoridae</taxon>
        <taxon>Luciliinae</taxon>
        <taxon>Lucilia</taxon>
    </lineage>
</organism>
<dbReference type="Gene3D" id="3.40.525.10">
    <property type="entry name" value="CRAL-TRIO lipid binding domain"/>
    <property type="match status" value="1"/>
</dbReference>
<name>A0A0L0CFU3_LUCCU</name>
<dbReference type="AlphaFoldDB" id="A0A0L0CFU3"/>
<dbReference type="PROSITE" id="PS50191">
    <property type="entry name" value="CRAL_TRIO"/>
    <property type="match status" value="1"/>
</dbReference>
<dbReference type="InterPro" id="IPR036865">
    <property type="entry name" value="CRAL-TRIO_dom_sf"/>
</dbReference>
<dbReference type="PANTHER" id="PTHR45824:SF29">
    <property type="entry name" value="GH16843P"/>
    <property type="match status" value="1"/>
</dbReference>
<dbReference type="InterPro" id="IPR052578">
    <property type="entry name" value="PI_Transfer_CRAL-TRIO"/>
</dbReference>
<dbReference type="InterPro" id="IPR001251">
    <property type="entry name" value="CRAL-TRIO_dom"/>
</dbReference>
<dbReference type="SUPFAM" id="SSF46938">
    <property type="entry name" value="CRAL/TRIO N-terminal domain"/>
    <property type="match status" value="1"/>
</dbReference>
<dbReference type="Proteomes" id="UP000037069">
    <property type="component" value="Unassembled WGS sequence"/>
</dbReference>
<evidence type="ECO:0000313" key="2">
    <source>
        <dbReference type="EMBL" id="KNC31077.1"/>
    </source>
</evidence>
<dbReference type="EMBL" id="JRES01000452">
    <property type="protein sequence ID" value="KNC31077.1"/>
    <property type="molecule type" value="Genomic_DNA"/>
</dbReference>
<dbReference type="Pfam" id="PF00650">
    <property type="entry name" value="CRAL_TRIO"/>
    <property type="match status" value="1"/>
</dbReference>
<comment type="caution">
    <text evidence="2">The sequence shown here is derived from an EMBL/GenBank/DDBJ whole genome shotgun (WGS) entry which is preliminary data.</text>
</comment>
<evidence type="ECO:0000313" key="3">
    <source>
        <dbReference type="Proteomes" id="UP000037069"/>
    </source>
</evidence>
<evidence type="ECO:0000259" key="1">
    <source>
        <dbReference type="PROSITE" id="PS50191"/>
    </source>
</evidence>
<dbReference type="CDD" id="cd00170">
    <property type="entry name" value="SEC14"/>
    <property type="match status" value="1"/>
</dbReference>
<accession>A0A0L0CFU3</accession>
<gene>
    <name evidence="2" type="ORF">FF38_02621</name>
</gene>
<sequence>MSQEEATPVNPNDLKDLKERMKLIVDADPKQYHNEYSLKRYLRAFKTTDEAFQAILKTNRWREQYGVENLENLTELQKHSNKARVLRHRDCIGRPVIYIPAKNHNSSDRDIDELTKFIVKCLEEACKKCFEEVTDNLCIVFDLAEFNTSCLDMQLVKNMIWLLSKHYPERLGVCLIVNSPGLFSTVWPLIRQLIDDNTAKKVVFVNDEIDLCKYLIPDILPTDM</sequence>
<dbReference type="InterPro" id="IPR036273">
    <property type="entry name" value="CRAL/TRIO_N_dom_sf"/>
</dbReference>